<dbReference type="RefSeq" id="XP_003058966.1">
    <property type="nucleotide sequence ID" value="XM_003058920.1"/>
</dbReference>
<feature type="signal peptide" evidence="1">
    <location>
        <begin position="1"/>
        <end position="24"/>
    </location>
</feature>
<dbReference type="OMA" id="NHEYGRY"/>
<dbReference type="GeneID" id="9684038"/>
<proteinExistence type="predicted"/>
<feature type="chain" id="PRO_5002910628" evidence="1">
    <location>
        <begin position="25"/>
        <end position="209"/>
    </location>
</feature>
<dbReference type="AlphaFoldDB" id="C1MS05"/>
<evidence type="ECO:0000256" key="1">
    <source>
        <dbReference type="SAM" id="SignalP"/>
    </source>
</evidence>
<keyword evidence="1" id="KW-0732">Signal</keyword>
<reference evidence="2 3" key="1">
    <citation type="journal article" date="2009" name="Science">
        <title>Green evolution and dynamic adaptations revealed by genomes of the marine picoeukaryotes Micromonas.</title>
        <authorList>
            <person name="Worden A.Z."/>
            <person name="Lee J.H."/>
            <person name="Mock T."/>
            <person name="Rouze P."/>
            <person name="Simmons M.P."/>
            <person name="Aerts A.L."/>
            <person name="Allen A.E."/>
            <person name="Cuvelier M.L."/>
            <person name="Derelle E."/>
            <person name="Everett M.V."/>
            <person name="Foulon E."/>
            <person name="Grimwood J."/>
            <person name="Gundlach H."/>
            <person name="Henrissat B."/>
            <person name="Napoli C."/>
            <person name="McDonald S.M."/>
            <person name="Parker M.S."/>
            <person name="Rombauts S."/>
            <person name="Salamov A."/>
            <person name="Von Dassow P."/>
            <person name="Badger J.H."/>
            <person name="Coutinho P.M."/>
            <person name="Demir E."/>
            <person name="Dubchak I."/>
            <person name="Gentemann C."/>
            <person name="Eikrem W."/>
            <person name="Gready J.E."/>
            <person name="John U."/>
            <person name="Lanier W."/>
            <person name="Lindquist E.A."/>
            <person name="Lucas S."/>
            <person name="Mayer K.F."/>
            <person name="Moreau H."/>
            <person name="Not F."/>
            <person name="Otillar R."/>
            <person name="Panaud O."/>
            <person name="Pangilinan J."/>
            <person name="Paulsen I."/>
            <person name="Piegu B."/>
            <person name="Poliakov A."/>
            <person name="Robbens S."/>
            <person name="Schmutz J."/>
            <person name="Toulza E."/>
            <person name="Wyss T."/>
            <person name="Zelensky A."/>
            <person name="Zhou K."/>
            <person name="Armbrust E.V."/>
            <person name="Bhattacharya D."/>
            <person name="Goodenough U.W."/>
            <person name="Van de Peer Y."/>
            <person name="Grigoriev I.V."/>
        </authorList>
    </citation>
    <scope>NUCLEOTIDE SEQUENCE [LARGE SCALE GENOMIC DNA]</scope>
    <source>
        <strain evidence="2 3">CCMP1545</strain>
    </source>
</reference>
<accession>C1MS05</accession>
<evidence type="ECO:0000313" key="2">
    <source>
        <dbReference type="EMBL" id="EEH57421.1"/>
    </source>
</evidence>
<dbReference type="Proteomes" id="UP000001876">
    <property type="component" value="Unassembled WGS sequence"/>
</dbReference>
<keyword evidence="3" id="KW-1185">Reference proteome</keyword>
<sequence>MARLSSIALVALVFAFAFAGAANAQGVPRPTTEAASGRGFRDSYYKEPIKEPYYKEPIHHACVGVEIAKDGETYSPCGKFDKCCDGFFCRVDAPLFAKLPYKEITGPVDSLAQATSNLNQCCIPEDALDVTELVCPAEFFDSTAGTCSLNAANNAGYTWAGTGGSALNELACLCCDGVIRRDGYRNNAKITCNVPGTGNAGGTCPQPAP</sequence>
<evidence type="ECO:0000313" key="3">
    <source>
        <dbReference type="Proteomes" id="UP000001876"/>
    </source>
</evidence>
<dbReference type="EMBL" id="GG663739">
    <property type="protein sequence ID" value="EEH57421.1"/>
    <property type="molecule type" value="Genomic_DNA"/>
</dbReference>
<dbReference type="KEGG" id="mpp:MICPUCDRAFT_39909"/>
<gene>
    <name evidence="2" type="ORF">MICPUCDRAFT_39909</name>
</gene>
<name>C1MS05_MICPC</name>
<protein>
    <submittedName>
        <fullName evidence="2">Predicted protein</fullName>
    </submittedName>
</protein>
<organism evidence="3">
    <name type="scientific">Micromonas pusilla (strain CCMP1545)</name>
    <name type="common">Picoplanktonic green alga</name>
    <dbReference type="NCBI Taxonomy" id="564608"/>
    <lineage>
        <taxon>Eukaryota</taxon>
        <taxon>Viridiplantae</taxon>
        <taxon>Chlorophyta</taxon>
        <taxon>Mamiellophyceae</taxon>
        <taxon>Mamiellales</taxon>
        <taxon>Mamiellaceae</taxon>
        <taxon>Micromonas</taxon>
    </lineage>
</organism>